<gene>
    <name evidence="4" type="ORF">DI09_312p10</name>
</gene>
<evidence type="ECO:0000313" key="4">
    <source>
        <dbReference type="EMBL" id="KGG51583.1"/>
    </source>
</evidence>
<accession>A0A098VRA6</accession>
<comment type="subcellular location">
    <subcellularLocation>
        <location evidence="2">Endoplasmic reticulum membrane</location>
        <topology evidence="2">Multi-pass membrane protein</topology>
    </subcellularLocation>
</comment>
<keyword evidence="2" id="KW-0472">Membrane</keyword>
<dbReference type="PANTHER" id="PTHR10050:SF50">
    <property type="entry name" value="DOLICHYL-PHOSPHATE-MANNOSE--PROTEIN MANNOSYLTRANSFERASE 1-RELATED"/>
    <property type="match status" value="1"/>
</dbReference>
<reference evidence="4 5" key="1">
    <citation type="submission" date="2014-04" db="EMBL/GenBank/DDBJ databases">
        <title>A new species of microsporidia sheds light on the evolution of extreme parasitism.</title>
        <authorList>
            <person name="Haag K.L."/>
            <person name="James T.Y."/>
            <person name="Larsson R."/>
            <person name="Schaer T.M."/>
            <person name="Refardt D."/>
            <person name="Pombert J.-F."/>
            <person name="Ebert D."/>
        </authorList>
    </citation>
    <scope>NUCLEOTIDE SEQUENCE [LARGE SCALE GENOMIC DNA]</scope>
    <source>
        <strain evidence="4 5">UGP3</strain>
        <tissue evidence="4">Spores</tissue>
    </source>
</reference>
<comment type="caution">
    <text evidence="4">The sequence shown here is derived from an EMBL/GenBank/DDBJ whole genome shotgun (WGS) entry which is preliminary data.</text>
</comment>
<dbReference type="Gene3D" id="2.80.10.50">
    <property type="match status" value="1"/>
</dbReference>
<name>A0A098VRA6_9MICR</name>
<dbReference type="InterPro" id="IPR032421">
    <property type="entry name" value="PMT_4TMC"/>
</dbReference>
<dbReference type="PANTHER" id="PTHR10050">
    <property type="entry name" value="DOLICHYL-PHOSPHATE-MANNOSE--PROTEIN MANNOSYLTRANSFERASE"/>
    <property type="match status" value="1"/>
</dbReference>
<dbReference type="UniPathway" id="UPA00378"/>
<keyword evidence="2" id="KW-1133">Transmembrane helix</keyword>
<dbReference type="GO" id="GO:0004169">
    <property type="term" value="F:dolichyl-phosphate-mannose-protein mannosyltransferase activity"/>
    <property type="evidence" value="ECO:0007669"/>
    <property type="project" value="UniProtKB-UniRule"/>
</dbReference>
<comment type="pathway">
    <text evidence="2">Protein modification; protein glycosylation.</text>
</comment>
<dbReference type="OrthoDB" id="292747at2759"/>
<dbReference type="GO" id="GO:0005789">
    <property type="term" value="C:endoplasmic reticulum membrane"/>
    <property type="evidence" value="ECO:0007669"/>
    <property type="project" value="UniProtKB-SubCell"/>
</dbReference>
<dbReference type="SUPFAM" id="SSF82109">
    <property type="entry name" value="MIR domain"/>
    <property type="match status" value="1"/>
</dbReference>
<dbReference type="EC" id="2.4.1.109" evidence="2"/>
<comment type="similarity">
    <text evidence="2">Belongs to the glycosyltransferase 39 family.</text>
</comment>
<comment type="caution">
    <text evidence="2">Lacks conserved residue(s) required for the propagation of feature annotation.</text>
</comment>
<dbReference type="AlphaFoldDB" id="A0A098VRA6"/>
<dbReference type="GeneID" id="25259531"/>
<feature type="transmembrane region" description="Helical" evidence="2">
    <location>
        <begin position="325"/>
        <end position="343"/>
    </location>
</feature>
<keyword evidence="2" id="KW-0812">Transmembrane</keyword>
<feature type="transmembrane region" description="Helical" evidence="2">
    <location>
        <begin position="271"/>
        <end position="289"/>
    </location>
</feature>
<feature type="domain" description="Protein O-mannosyl-transferase C-terminal four TM" evidence="3">
    <location>
        <begin position="138"/>
        <end position="368"/>
    </location>
</feature>
<dbReference type="EMBL" id="JMKJ01000236">
    <property type="protein sequence ID" value="KGG51583.1"/>
    <property type="molecule type" value="Genomic_DNA"/>
</dbReference>
<evidence type="ECO:0000313" key="5">
    <source>
        <dbReference type="Proteomes" id="UP000029725"/>
    </source>
</evidence>
<dbReference type="HOGENOM" id="CLU_715882_0_0_1"/>
<organism evidence="4 5">
    <name type="scientific">Mitosporidium daphniae</name>
    <dbReference type="NCBI Taxonomy" id="1485682"/>
    <lineage>
        <taxon>Eukaryota</taxon>
        <taxon>Fungi</taxon>
        <taxon>Fungi incertae sedis</taxon>
        <taxon>Microsporidia</taxon>
        <taxon>Mitosporidium</taxon>
    </lineage>
</organism>
<sequence>MNPSGSLDLKDDYSLGLKNNSSIGLLPIDALQGEKSTELNAIPNEEKNLLIDLDRDPFSPVMQPIIARRTFFKLVHANTGCSLTSFGKGLPDWAFHQSEVTCGRNTLRSHSVLVFETNTHPSIPSTDFKNVTYQRLGFWDSFIELHCLMWNLNKRLVAPHHYSSRPLSWPFLLRGIAFWSGSQGHSRNFTVEIEDDVKRITWTHGSFREDENMKYSHQGQQIHLIGNPLIWLCVSFAVFSYSAYVFVCFLKSQRYSKMKVKTFSLLNPLRKGGIVYSAYILHYLPFFFMGRQLYLHHYLTAYYFGILLLTILFRSIMSRFSLSAFSVRAVLGGIVAIAISVFIEFSPLTYGLSMSFERCERLRWFSTWDFDCSLLPSAVAPAKLYT</sequence>
<comment type="catalytic activity">
    <reaction evidence="2">
        <text>a di-trans,poly-cis-dolichyl beta-D-mannosyl phosphate + L-threonyl-[protein] = 3-O-(alpha-D-mannosyl)-L-threonyl-[protein] + a di-trans,poly-cis-dolichyl phosphate + H(+)</text>
        <dbReference type="Rhea" id="RHEA:53396"/>
        <dbReference type="Rhea" id="RHEA-COMP:11060"/>
        <dbReference type="Rhea" id="RHEA-COMP:13547"/>
        <dbReference type="Rhea" id="RHEA-COMP:19498"/>
        <dbReference type="Rhea" id="RHEA-COMP:19501"/>
        <dbReference type="ChEBI" id="CHEBI:15378"/>
        <dbReference type="ChEBI" id="CHEBI:30013"/>
        <dbReference type="ChEBI" id="CHEBI:57683"/>
        <dbReference type="ChEBI" id="CHEBI:58211"/>
        <dbReference type="ChEBI" id="CHEBI:137323"/>
        <dbReference type="EC" id="2.4.1.109"/>
    </reaction>
</comment>
<keyword evidence="5" id="KW-1185">Reference proteome</keyword>
<feature type="transmembrane region" description="Helical" evidence="2">
    <location>
        <begin position="229"/>
        <end position="250"/>
    </location>
</feature>
<protein>
    <recommendedName>
        <fullName evidence="2">Dolichyl-phosphate-mannose--protein mannosyltransferase</fullName>
        <ecNumber evidence="2">2.4.1.109</ecNumber>
    </recommendedName>
</protein>
<evidence type="ECO:0000256" key="1">
    <source>
        <dbReference type="ARBA" id="ARBA00023180"/>
    </source>
</evidence>
<dbReference type="InterPro" id="IPR036300">
    <property type="entry name" value="MIR_dom_sf"/>
</dbReference>
<dbReference type="Pfam" id="PF16192">
    <property type="entry name" value="PMT_4TMC"/>
    <property type="match status" value="1"/>
</dbReference>
<feature type="transmembrane region" description="Helical" evidence="2">
    <location>
        <begin position="295"/>
        <end position="313"/>
    </location>
</feature>
<keyword evidence="2" id="KW-0328">Glycosyltransferase</keyword>
<dbReference type="InterPro" id="IPR027005">
    <property type="entry name" value="PMT-like"/>
</dbReference>
<dbReference type="RefSeq" id="XP_013238019.1">
    <property type="nucleotide sequence ID" value="XM_013382565.1"/>
</dbReference>
<comment type="function">
    <text evidence="2">Transfers mannose from Dol-P-mannose to Ser or Thr residues on proteins.</text>
</comment>
<comment type="catalytic activity">
    <reaction evidence="2">
        <text>a di-trans,poly-cis-dolichyl beta-D-mannosyl phosphate + L-seryl-[protein] = 3-O-(alpha-D-mannosyl)-L-seryl-[protein] + a di-trans,poly-cis-dolichyl phosphate + H(+)</text>
        <dbReference type="Rhea" id="RHEA:17377"/>
        <dbReference type="Rhea" id="RHEA-COMP:9863"/>
        <dbReference type="Rhea" id="RHEA-COMP:13546"/>
        <dbReference type="Rhea" id="RHEA-COMP:19498"/>
        <dbReference type="Rhea" id="RHEA-COMP:19501"/>
        <dbReference type="ChEBI" id="CHEBI:15378"/>
        <dbReference type="ChEBI" id="CHEBI:29999"/>
        <dbReference type="ChEBI" id="CHEBI:57683"/>
        <dbReference type="ChEBI" id="CHEBI:58211"/>
        <dbReference type="ChEBI" id="CHEBI:137321"/>
        <dbReference type="EC" id="2.4.1.109"/>
    </reaction>
</comment>
<dbReference type="VEuPathDB" id="MicrosporidiaDB:DI09_312p10"/>
<evidence type="ECO:0000256" key="2">
    <source>
        <dbReference type="RuleBase" id="RU367007"/>
    </source>
</evidence>
<keyword evidence="1" id="KW-0325">Glycoprotein</keyword>
<evidence type="ECO:0000259" key="3">
    <source>
        <dbReference type="Pfam" id="PF16192"/>
    </source>
</evidence>
<proteinExistence type="inferred from homology"/>
<keyword evidence="2" id="KW-0808">Transferase</keyword>
<dbReference type="Proteomes" id="UP000029725">
    <property type="component" value="Unassembled WGS sequence"/>
</dbReference>
<keyword evidence="2" id="KW-0256">Endoplasmic reticulum</keyword>